<protein>
    <submittedName>
        <fullName evidence="1">Uncharacterized protein</fullName>
    </submittedName>
</protein>
<dbReference type="EMBL" id="MU842853">
    <property type="protein sequence ID" value="KAK2030266.1"/>
    <property type="molecule type" value="Genomic_DNA"/>
</dbReference>
<sequence length="197" mass="21819">MVGKGSLPLSTLHKNTYTPERLEAALLLRQAPTFHTPTPPSPTPRTKGTHPLFGQRYTYRFSQARTGLDWAGLHPPPLGCVIPDGAHFTSPASCVTDFFSLLPLLSWNSGLGRRHSRLKRLFPNPLLDPPRLTVLEEELPFCIQQLVWGPPLNLPAAPTLELPLSRYFEGPGSSSASRWSSYSLPTSASYLWPTDYS</sequence>
<gene>
    <name evidence="1" type="ORF">LX32DRAFT_330961</name>
</gene>
<evidence type="ECO:0000313" key="1">
    <source>
        <dbReference type="EMBL" id="KAK2030266.1"/>
    </source>
</evidence>
<comment type="caution">
    <text evidence="1">The sequence shown here is derived from an EMBL/GenBank/DDBJ whole genome shotgun (WGS) entry which is preliminary data.</text>
</comment>
<accession>A0AAD9M173</accession>
<proteinExistence type="predicted"/>
<dbReference type="AlphaFoldDB" id="A0AAD9M173"/>
<keyword evidence="2" id="KW-1185">Reference proteome</keyword>
<name>A0AAD9M173_9PEZI</name>
<evidence type="ECO:0000313" key="2">
    <source>
        <dbReference type="Proteomes" id="UP001232148"/>
    </source>
</evidence>
<reference evidence="1" key="1">
    <citation type="submission" date="2021-06" db="EMBL/GenBank/DDBJ databases">
        <title>Comparative genomics, transcriptomics and evolutionary studies reveal genomic signatures of adaptation to plant cell wall in hemibiotrophic fungi.</title>
        <authorList>
            <consortium name="DOE Joint Genome Institute"/>
            <person name="Baroncelli R."/>
            <person name="Diaz J.F."/>
            <person name="Benocci T."/>
            <person name="Peng M."/>
            <person name="Battaglia E."/>
            <person name="Haridas S."/>
            <person name="Andreopoulos W."/>
            <person name="Labutti K."/>
            <person name="Pangilinan J."/>
            <person name="Floch G.L."/>
            <person name="Makela M.R."/>
            <person name="Henrissat B."/>
            <person name="Grigoriev I.V."/>
            <person name="Crouch J.A."/>
            <person name="De Vries R.P."/>
            <person name="Sukno S.A."/>
            <person name="Thon M.R."/>
        </authorList>
    </citation>
    <scope>NUCLEOTIDE SEQUENCE</scope>
    <source>
        <strain evidence="1">MAFF235873</strain>
    </source>
</reference>
<dbReference type="Proteomes" id="UP001232148">
    <property type="component" value="Unassembled WGS sequence"/>
</dbReference>
<organism evidence="1 2">
    <name type="scientific">Colletotrichum zoysiae</name>
    <dbReference type="NCBI Taxonomy" id="1216348"/>
    <lineage>
        <taxon>Eukaryota</taxon>
        <taxon>Fungi</taxon>
        <taxon>Dikarya</taxon>
        <taxon>Ascomycota</taxon>
        <taxon>Pezizomycotina</taxon>
        <taxon>Sordariomycetes</taxon>
        <taxon>Hypocreomycetidae</taxon>
        <taxon>Glomerellales</taxon>
        <taxon>Glomerellaceae</taxon>
        <taxon>Colletotrichum</taxon>
        <taxon>Colletotrichum graminicola species complex</taxon>
    </lineage>
</organism>